<keyword evidence="2" id="KW-0472">Membrane</keyword>
<feature type="transmembrane region" description="Helical" evidence="2">
    <location>
        <begin position="7"/>
        <end position="25"/>
    </location>
</feature>
<dbReference type="EMBL" id="KZ679264">
    <property type="protein sequence ID" value="PTB39367.1"/>
    <property type="molecule type" value="Genomic_DNA"/>
</dbReference>
<feature type="transmembrane region" description="Helical" evidence="2">
    <location>
        <begin position="146"/>
        <end position="165"/>
    </location>
</feature>
<dbReference type="PANTHER" id="PTHR28029:SF1">
    <property type="entry name" value="PROTEIN ILM1"/>
    <property type="match status" value="1"/>
</dbReference>
<name>A0A2T3Z3I4_TRIA4</name>
<feature type="compositionally biased region" description="Low complexity" evidence="1">
    <location>
        <begin position="118"/>
        <end position="128"/>
    </location>
</feature>
<evidence type="ECO:0000256" key="2">
    <source>
        <dbReference type="SAM" id="Phobius"/>
    </source>
</evidence>
<feature type="region of interest" description="Disordered" evidence="1">
    <location>
        <begin position="118"/>
        <end position="138"/>
    </location>
</feature>
<sequence length="187" mass="21051">MALISSTTIITSISLLHLTLAYFFLMHPKTVEDQALVFVLGESMNMPAVRGFDVPSPALALVAVVLGFSGISDLVSLSMPEDFSALYYWGTQAPLRFFLSMLLVFYSYTFSPTSPLFASSSSSSTRRPGVSHKGSGSGTDHLHNRLLFTFMFIEMMAWFWTWITLREERSAIVEKMRKQHEREAHSH</sequence>
<keyword evidence="2" id="KW-1133">Transmembrane helix</keyword>
<reference evidence="3 4" key="1">
    <citation type="submission" date="2016-07" db="EMBL/GenBank/DDBJ databases">
        <title>Multiple horizontal gene transfer events from other fungi enriched the ability of initially mycotrophic Trichoderma (Ascomycota) to feed on dead plant biomass.</title>
        <authorList>
            <consortium name="DOE Joint Genome Institute"/>
            <person name="Aerts A."/>
            <person name="Atanasova L."/>
            <person name="Chenthamara K."/>
            <person name="Zhang J."/>
            <person name="Grujic M."/>
            <person name="Henrissat B."/>
            <person name="Kuo A."/>
            <person name="Salamov A."/>
            <person name="Lipzen A."/>
            <person name="Labutti K."/>
            <person name="Barry K."/>
            <person name="Miao Y."/>
            <person name="Rahimi M.J."/>
            <person name="Shen Q."/>
            <person name="Grigoriev I.V."/>
            <person name="Kubicek C.P."/>
            <person name="Druzhinina I.S."/>
        </authorList>
    </citation>
    <scope>NUCLEOTIDE SEQUENCE [LARGE SCALE GENOMIC DNA]</scope>
    <source>
        <strain evidence="3 4">CBS 433.97</strain>
    </source>
</reference>
<dbReference type="Proteomes" id="UP000240493">
    <property type="component" value="Unassembled WGS sequence"/>
</dbReference>
<evidence type="ECO:0000256" key="1">
    <source>
        <dbReference type="SAM" id="MobiDB-lite"/>
    </source>
</evidence>
<evidence type="ECO:0000313" key="3">
    <source>
        <dbReference type="EMBL" id="PTB39367.1"/>
    </source>
</evidence>
<feature type="transmembrane region" description="Helical" evidence="2">
    <location>
        <begin position="86"/>
        <end position="108"/>
    </location>
</feature>
<keyword evidence="2" id="KW-0812">Transmembrane</keyword>
<dbReference type="OrthoDB" id="5299849at2759"/>
<dbReference type="AlphaFoldDB" id="A0A2T3Z3I4"/>
<dbReference type="Pfam" id="PF10311">
    <property type="entry name" value="Ilm1"/>
    <property type="match status" value="1"/>
</dbReference>
<protein>
    <recommendedName>
        <fullName evidence="5">Increased loss of mitochondrial DNA protein 1</fullName>
    </recommendedName>
</protein>
<gene>
    <name evidence="3" type="ORF">M441DRAFT_171207</name>
</gene>
<dbReference type="PANTHER" id="PTHR28029">
    <property type="entry name" value="PROTEIN ILM1"/>
    <property type="match status" value="1"/>
</dbReference>
<accession>A0A2T3Z3I4</accession>
<feature type="transmembrane region" description="Helical" evidence="2">
    <location>
        <begin position="54"/>
        <end position="74"/>
    </location>
</feature>
<dbReference type="InterPro" id="IPR018815">
    <property type="entry name" value="Incr_loss_mito_DNA_1"/>
</dbReference>
<organism evidence="3 4">
    <name type="scientific">Trichoderma asperellum (strain ATCC 204424 / CBS 433.97 / NBRC 101777)</name>
    <dbReference type="NCBI Taxonomy" id="1042311"/>
    <lineage>
        <taxon>Eukaryota</taxon>
        <taxon>Fungi</taxon>
        <taxon>Dikarya</taxon>
        <taxon>Ascomycota</taxon>
        <taxon>Pezizomycotina</taxon>
        <taxon>Sordariomycetes</taxon>
        <taxon>Hypocreomycetidae</taxon>
        <taxon>Hypocreales</taxon>
        <taxon>Hypocreaceae</taxon>
        <taxon>Trichoderma</taxon>
    </lineage>
</organism>
<keyword evidence="4" id="KW-1185">Reference proteome</keyword>
<proteinExistence type="predicted"/>
<evidence type="ECO:0008006" key="5">
    <source>
        <dbReference type="Google" id="ProtNLM"/>
    </source>
</evidence>
<evidence type="ECO:0000313" key="4">
    <source>
        <dbReference type="Proteomes" id="UP000240493"/>
    </source>
</evidence>